<dbReference type="AlphaFoldDB" id="A0A1R0GTB2"/>
<dbReference type="EMBL" id="LSSL01003736">
    <property type="protein sequence ID" value="OLY80137.1"/>
    <property type="molecule type" value="Genomic_DNA"/>
</dbReference>
<sequence>MGIVKHNNELDESGAYPYGFDLEVDAWRKVAEDRDSEASASITIEALKLSGDLDPSVNLEGEAVMEELVSSLLGLSLSSRSQPPGKALSYYSYRGGCTNT</sequence>
<comment type="caution">
    <text evidence="1">The sequence shown here is derived from an EMBL/GenBank/DDBJ whole genome shotgun (WGS) entry which is preliminary data.</text>
</comment>
<evidence type="ECO:0000313" key="1">
    <source>
        <dbReference type="EMBL" id="OLY80137.1"/>
    </source>
</evidence>
<proteinExistence type="predicted"/>
<reference evidence="1 2" key="1">
    <citation type="journal article" date="2016" name="Mol. Biol. Evol.">
        <title>Genome-Wide Survey of Gut Fungi (Harpellales) Reveals the First Horizontally Transferred Ubiquitin Gene from a Mosquito Host.</title>
        <authorList>
            <person name="Wang Y."/>
            <person name="White M.M."/>
            <person name="Kvist S."/>
            <person name="Moncalvo J.M."/>
        </authorList>
    </citation>
    <scope>NUCLEOTIDE SEQUENCE [LARGE SCALE GENOMIC DNA]</scope>
    <source>
        <strain evidence="1 2">ALG-7-W6</strain>
    </source>
</reference>
<gene>
    <name evidence="1" type="ORF">AYI68_g5772</name>
</gene>
<keyword evidence="2" id="KW-1185">Reference proteome</keyword>
<name>A0A1R0GTB2_9FUNG</name>
<organism evidence="1 2">
    <name type="scientific">Smittium mucronatum</name>
    <dbReference type="NCBI Taxonomy" id="133383"/>
    <lineage>
        <taxon>Eukaryota</taxon>
        <taxon>Fungi</taxon>
        <taxon>Fungi incertae sedis</taxon>
        <taxon>Zoopagomycota</taxon>
        <taxon>Kickxellomycotina</taxon>
        <taxon>Harpellomycetes</taxon>
        <taxon>Harpellales</taxon>
        <taxon>Legeriomycetaceae</taxon>
        <taxon>Smittium</taxon>
    </lineage>
</organism>
<accession>A0A1R0GTB2</accession>
<protein>
    <submittedName>
        <fullName evidence="1">Uncharacterized protein</fullName>
    </submittedName>
</protein>
<dbReference type="Proteomes" id="UP000187455">
    <property type="component" value="Unassembled WGS sequence"/>
</dbReference>
<evidence type="ECO:0000313" key="2">
    <source>
        <dbReference type="Proteomes" id="UP000187455"/>
    </source>
</evidence>